<comment type="catalytic activity">
    <reaction evidence="8">
        <text>L-seryl-[protein] + ATP = O-phospho-L-seryl-[protein] + ADP + H(+)</text>
        <dbReference type="Rhea" id="RHEA:17989"/>
        <dbReference type="Rhea" id="RHEA-COMP:9863"/>
        <dbReference type="Rhea" id="RHEA-COMP:11604"/>
        <dbReference type="ChEBI" id="CHEBI:15378"/>
        <dbReference type="ChEBI" id="CHEBI:29999"/>
        <dbReference type="ChEBI" id="CHEBI:30616"/>
        <dbReference type="ChEBI" id="CHEBI:83421"/>
        <dbReference type="ChEBI" id="CHEBI:456216"/>
        <dbReference type="EC" id="2.7.11.1"/>
    </reaction>
</comment>
<keyword evidence="5 12" id="KW-0418">Kinase</keyword>
<feature type="compositionally biased region" description="Acidic residues" evidence="10">
    <location>
        <begin position="430"/>
        <end position="445"/>
    </location>
</feature>
<dbReference type="Gene3D" id="1.10.510.10">
    <property type="entry name" value="Transferase(Phosphotransferase) domain 1"/>
    <property type="match status" value="1"/>
</dbReference>
<comment type="catalytic activity">
    <reaction evidence="7">
        <text>L-threonyl-[protein] + ATP = O-phospho-L-threonyl-[protein] + ADP + H(+)</text>
        <dbReference type="Rhea" id="RHEA:46608"/>
        <dbReference type="Rhea" id="RHEA-COMP:11060"/>
        <dbReference type="Rhea" id="RHEA-COMP:11605"/>
        <dbReference type="ChEBI" id="CHEBI:15378"/>
        <dbReference type="ChEBI" id="CHEBI:30013"/>
        <dbReference type="ChEBI" id="CHEBI:30616"/>
        <dbReference type="ChEBI" id="CHEBI:61977"/>
        <dbReference type="ChEBI" id="CHEBI:456216"/>
        <dbReference type="EC" id="2.7.11.1"/>
    </reaction>
</comment>
<dbReference type="InterPro" id="IPR000719">
    <property type="entry name" value="Prot_kinase_dom"/>
</dbReference>
<feature type="binding site" evidence="9">
    <location>
        <position position="234"/>
    </location>
    <ligand>
        <name>ATP</name>
        <dbReference type="ChEBI" id="CHEBI:30616"/>
    </ligand>
</feature>
<feature type="domain" description="Protein kinase" evidence="11">
    <location>
        <begin position="205"/>
        <end position="716"/>
    </location>
</feature>
<evidence type="ECO:0000256" key="2">
    <source>
        <dbReference type="ARBA" id="ARBA00022527"/>
    </source>
</evidence>
<proteinExistence type="predicted"/>
<dbReference type="SMART" id="SM00220">
    <property type="entry name" value="S_TKc"/>
    <property type="match status" value="1"/>
</dbReference>
<evidence type="ECO:0000256" key="9">
    <source>
        <dbReference type="PROSITE-ProRule" id="PRU10141"/>
    </source>
</evidence>
<sequence>MYSEDLLQSTGTSFLGQVNMNHSSSTATTVSTNGQYSKKNLNGNSNNLAPSNGTYQNQNINHKGATEKENIKYADGEPVKTNFQKPQFYEDEVWIAKQQQQMALLQQQQQLNYQKNMDFQVAHQQEPHQQYQYYEDEFQKVAGNNHNIENQKAPVQEPPQQKEPTLEDIMNQVDMEHDSEDEGIQDYKIGGYHPVHIGEVVNKRYVVIQKIGWGHFSTVWLAKDFKYDTYVALKIQKSAPHYLEAAFDEVEILQKVARMSKDPEWMKSLQKYYEGEKRKSFNKDDCQVVQLLNSFVFKGPYGNHFCFVFEILGVNLLEVIKRYNYSGVPMHLCRKIAKQVLIGLDFLHRFCDVIHTDLKPENVLLQLTQDELKDIIENGQMTKNQLFKERLKVIRKHLGVKEEEEKPVEEKKPQQQQQAKPDQKTKKQQEDDDNDNDDEDGEDDDGNQKDEGDNTNLKELEQKLKQPGLTKKQKKNLRKKISMKKRKLQEQKNAQQQPQEQQSTKESTKQENQAEENKPSQQKEMNTKDLFSQPDTKLLDKNKLMRGPQLDENFKLKIADLGNACWTFHHFATEIQTRQYRSPEVIIGSKYNTTADIWSLACMLFEMLTGDFLFEPRKGPTFSKNDDHLAQIEELCKKFPKSFAKRGEKSKKYFDNNGNLRRIPQLQYWPLKSVLVEKYRLKEKEAKAFEDFMMPMLHCMPEKRATAEQMLNHPWLKGPTTSYEFKQTEQEYQDYIKRKQKLIDIAKLQGEEYVDPNQENNELYDDDIYDGDGEVSSLEEFENDDEFYGYKPDINIKLVDRSFTNLGYIGYGDGIDLEALDNGGNWQFNNV</sequence>
<dbReference type="PROSITE" id="PS50011">
    <property type="entry name" value="PROTEIN_KINASE_DOM"/>
    <property type="match status" value="1"/>
</dbReference>
<keyword evidence="13" id="KW-1185">Reference proteome</keyword>
<feature type="compositionally biased region" description="Basic and acidic residues" evidence="10">
    <location>
        <begin position="446"/>
        <end position="464"/>
    </location>
</feature>
<dbReference type="EMBL" id="GG662504">
    <property type="protein sequence ID" value="EAS03134.2"/>
    <property type="molecule type" value="Genomic_DNA"/>
</dbReference>
<dbReference type="InterPro" id="IPR051334">
    <property type="entry name" value="SRPK"/>
</dbReference>
<dbReference type="InterPro" id="IPR011009">
    <property type="entry name" value="Kinase-like_dom_sf"/>
</dbReference>
<dbReference type="Proteomes" id="UP000009168">
    <property type="component" value="Unassembled WGS sequence"/>
</dbReference>
<dbReference type="EC" id="2.7.11.1" evidence="1"/>
<evidence type="ECO:0000256" key="1">
    <source>
        <dbReference type="ARBA" id="ARBA00012513"/>
    </source>
</evidence>
<protein>
    <recommendedName>
        <fullName evidence="1">non-specific serine/threonine protein kinase</fullName>
        <ecNumber evidence="1">2.7.11.1</ecNumber>
    </recommendedName>
</protein>
<evidence type="ECO:0000259" key="11">
    <source>
        <dbReference type="PROSITE" id="PS50011"/>
    </source>
</evidence>
<dbReference type="STRING" id="312017.I7MHN4"/>
<dbReference type="PROSITE" id="PS00108">
    <property type="entry name" value="PROTEIN_KINASE_ST"/>
    <property type="match status" value="1"/>
</dbReference>
<feature type="region of interest" description="Disordered" evidence="10">
    <location>
        <begin position="24"/>
        <end position="58"/>
    </location>
</feature>
<dbReference type="OrthoDB" id="2649at2759"/>
<dbReference type="PANTHER" id="PTHR47634:SF9">
    <property type="entry name" value="PROTEIN KINASE DOMAIN-CONTAINING PROTEIN-RELATED"/>
    <property type="match status" value="1"/>
</dbReference>
<evidence type="ECO:0000313" key="12">
    <source>
        <dbReference type="EMBL" id="EAS03134.2"/>
    </source>
</evidence>
<dbReference type="PANTHER" id="PTHR47634">
    <property type="entry name" value="PROTEIN KINASE DOMAIN-CONTAINING PROTEIN-RELATED"/>
    <property type="match status" value="1"/>
</dbReference>
<gene>
    <name evidence="12" type="ORF">TTHERM_00446150</name>
</gene>
<evidence type="ECO:0000256" key="8">
    <source>
        <dbReference type="ARBA" id="ARBA00048679"/>
    </source>
</evidence>
<keyword evidence="4 9" id="KW-0547">Nucleotide-binding</keyword>
<organism evidence="12 13">
    <name type="scientific">Tetrahymena thermophila (strain SB210)</name>
    <dbReference type="NCBI Taxonomy" id="312017"/>
    <lineage>
        <taxon>Eukaryota</taxon>
        <taxon>Sar</taxon>
        <taxon>Alveolata</taxon>
        <taxon>Ciliophora</taxon>
        <taxon>Intramacronucleata</taxon>
        <taxon>Oligohymenophorea</taxon>
        <taxon>Hymenostomatida</taxon>
        <taxon>Tetrahymenina</taxon>
        <taxon>Tetrahymenidae</taxon>
        <taxon>Tetrahymena</taxon>
    </lineage>
</organism>
<dbReference type="Gene3D" id="3.30.200.20">
    <property type="entry name" value="Phosphorylase Kinase, domain 1"/>
    <property type="match status" value="1"/>
</dbReference>
<feature type="compositionally biased region" description="Basic residues" evidence="10">
    <location>
        <begin position="471"/>
        <end position="487"/>
    </location>
</feature>
<dbReference type="GO" id="GO:0000245">
    <property type="term" value="P:spliceosomal complex assembly"/>
    <property type="evidence" value="ECO:0007669"/>
    <property type="project" value="TreeGrafter"/>
</dbReference>
<dbReference type="GeneID" id="7843800"/>
<feature type="compositionally biased region" description="Low complexity" evidence="10">
    <location>
        <begin position="491"/>
        <end position="505"/>
    </location>
</feature>
<dbReference type="GO" id="GO:0004674">
    <property type="term" value="F:protein serine/threonine kinase activity"/>
    <property type="evidence" value="ECO:0007669"/>
    <property type="project" value="UniProtKB-KW"/>
</dbReference>
<dbReference type="KEGG" id="tet:TTHERM_00446150"/>
<feature type="compositionally biased region" description="Basic and acidic residues" evidence="10">
    <location>
        <begin position="402"/>
        <end position="413"/>
    </location>
</feature>
<dbReference type="AlphaFoldDB" id="I7MHN4"/>
<dbReference type="InterPro" id="IPR008271">
    <property type="entry name" value="Ser/Thr_kinase_AS"/>
</dbReference>
<evidence type="ECO:0000256" key="7">
    <source>
        <dbReference type="ARBA" id="ARBA00047899"/>
    </source>
</evidence>
<keyword evidence="2" id="KW-0723">Serine/threonine-protein kinase</keyword>
<accession>I7MHN4</accession>
<evidence type="ECO:0000256" key="6">
    <source>
        <dbReference type="ARBA" id="ARBA00022840"/>
    </source>
</evidence>
<name>I7MHN4_TETTS</name>
<dbReference type="PROSITE" id="PS00107">
    <property type="entry name" value="PROTEIN_KINASE_ATP"/>
    <property type="match status" value="1"/>
</dbReference>
<keyword evidence="6 9" id="KW-0067">ATP-binding</keyword>
<dbReference type="RefSeq" id="XP_001023379.2">
    <property type="nucleotide sequence ID" value="XM_001023379.3"/>
</dbReference>
<evidence type="ECO:0000313" key="13">
    <source>
        <dbReference type="Proteomes" id="UP000009168"/>
    </source>
</evidence>
<feature type="compositionally biased region" description="Polar residues" evidence="10">
    <location>
        <begin position="24"/>
        <end position="39"/>
    </location>
</feature>
<feature type="compositionally biased region" description="Low complexity" evidence="10">
    <location>
        <begin position="40"/>
        <end position="53"/>
    </location>
</feature>
<evidence type="ECO:0000256" key="5">
    <source>
        <dbReference type="ARBA" id="ARBA00022777"/>
    </source>
</evidence>
<dbReference type="InterPro" id="IPR017441">
    <property type="entry name" value="Protein_kinase_ATP_BS"/>
</dbReference>
<dbReference type="eggNOG" id="KOG1290">
    <property type="taxonomic scope" value="Eukaryota"/>
</dbReference>
<dbReference type="FunFam" id="1.10.510.10:FF:000275">
    <property type="entry name" value="SRSF protein kinase 2 isoform X3"/>
    <property type="match status" value="1"/>
</dbReference>
<dbReference type="Pfam" id="PF00069">
    <property type="entry name" value="Pkinase"/>
    <property type="match status" value="2"/>
</dbReference>
<dbReference type="InParanoid" id="I7MHN4"/>
<feature type="compositionally biased region" description="Polar residues" evidence="10">
    <location>
        <begin position="519"/>
        <end position="535"/>
    </location>
</feature>
<dbReference type="SUPFAM" id="SSF56112">
    <property type="entry name" value="Protein kinase-like (PK-like)"/>
    <property type="match status" value="1"/>
</dbReference>
<evidence type="ECO:0000256" key="10">
    <source>
        <dbReference type="SAM" id="MobiDB-lite"/>
    </source>
</evidence>
<reference evidence="13" key="1">
    <citation type="journal article" date="2006" name="PLoS Biol.">
        <title>Macronuclear genome sequence of the ciliate Tetrahymena thermophila, a model eukaryote.</title>
        <authorList>
            <person name="Eisen J.A."/>
            <person name="Coyne R.S."/>
            <person name="Wu M."/>
            <person name="Wu D."/>
            <person name="Thiagarajan M."/>
            <person name="Wortman J.R."/>
            <person name="Badger J.H."/>
            <person name="Ren Q."/>
            <person name="Amedeo P."/>
            <person name="Jones K.M."/>
            <person name="Tallon L.J."/>
            <person name="Delcher A.L."/>
            <person name="Salzberg S.L."/>
            <person name="Silva J.C."/>
            <person name="Haas B.J."/>
            <person name="Majoros W.H."/>
            <person name="Farzad M."/>
            <person name="Carlton J.M."/>
            <person name="Smith R.K. Jr."/>
            <person name="Garg J."/>
            <person name="Pearlman R.E."/>
            <person name="Karrer K.M."/>
            <person name="Sun L."/>
            <person name="Manning G."/>
            <person name="Elde N.C."/>
            <person name="Turkewitz A.P."/>
            <person name="Asai D.J."/>
            <person name="Wilkes D.E."/>
            <person name="Wang Y."/>
            <person name="Cai H."/>
            <person name="Collins K."/>
            <person name="Stewart B.A."/>
            <person name="Lee S.R."/>
            <person name="Wilamowska K."/>
            <person name="Weinberg Z."/>
            <person name="Ruzzo W.L."/>
            <person name="Wloga D."/>
            <person name="Gaertig J."/>
            <person name="Frankel J."/>
            <person name="Tsao C.-C."/>
            <person name="Gorovsky M.A."/>
            <person name="Keeling P.J."/>
            <person name="Waller R.F."/>
            <person name="Patron N.J."/>
            <person name="Cherry J.M."/>
            <person name="Stover N.A."/>
            <person name="Krieger C.J."/>
            <person name="del Toro C."/>
            <person name="Ryder H.F."/>
            <person name="Williamson S.C."/>
            <person name="Barbeau R.A."/>
            <person name="Hamilton E.P."/>
            <person name="Orias E."/>
        </authorList>
    </citation>
    <scope>NUCLEOTIDE SEQUENCE [LARGE SCALE GENOMIC DNA]</scope>
    <source>
        <strain evidence="13">SB210</strain>
    </source>
</reference>
<dbReference type="GO" id="GO:0005524">
    <property type="term" value="F:ATP binding"/>
    <property type="evidence" value="ECO:0007669"/>
    <property type="project" value="UniProtKB-UniRule"/>
</dbReference>
<dbReference type="FunCoup" id="I7MHN4">
    <property type="interactions" value="140"/>
</dbReference>
<evidence type="ECO:0000256" key="3">
    <source>
        <dbReference type="ARBA" id="ARBA00022679"/>
    </source>
</evidence>
<keyword evidence="3" id="KW-0808">Transferase</keyword>
<evidence type="ECO:0000256" key="4">
    <source>
        <dbReference type="ARBA" id="ARBA00022741"/>
    </source>
</evidence>
<feature type="region of interest" description="Disordered" evidence="10">
    <location>
        <begin position="402"/>
        <end position="544"/>
    </location>
</feature>
<dbReference type="GO" id="GO:0050684">
    <property type="term" value="P:regulation of mRNA processing"/>
    <property type="evidence" value="ECO:0007669"/>
    <property type="project" value="TreeGrafter"/>
</dbReference>